<dbReference type="RefSeq" id="WP_109053818.1">
    <property type="nucleotide sequence ID" value="NZ_QDKJ01000005.1"/>
</dbReference>
<dbReference type="PANTHER" id="PTHR10584:SF166">
    <property type="entry name" value="RIBOKINASE"/>
    <property type="match status" value="1"/>
</dbReference>
<dbReference type="SUPFAM" id="SSF53613">
    <property type="entry name" value="Ribokinase-like"/>
    <property type="match status" value="1"/>
</dbReference>
<keyword evidence="1" id="KW-0808">Transferase</keyword>
<evidence type="ECO:0000256" key="2">
    <source>
        <dbReference type="ARBA" id="ARBA00022777"/>
    </source>
</evidence>
<protein>
    <submittedName>
        <fullName evidence="4">Ribokinase</fullName>
    </submittedName>
</protein>
<dbReference type="EMBL" id="QDKJ01000005">
    <property type="protein sequence ID" value="PWC13152.1"/>
    <property type="molecule type" value="Genomic_DNA"/>
</dbReference>
<keyword evidence="5" id="KW-1185">Reference proteome</keyword>
<dbReference type="Gene3D" id="3.40.1190.20">
    <property type="match status" value="1"/>
</dbReference>
<dbReference type="InterPro" id="IPR002173">
    <property type="entry name" value="Carboh/pur_kinase_PfkB_CS"/>
</dbReference>
<dbReference type="GO" id="GO:0016301">
    <property type="term" value="F:kinase activity"/>
    <property type="evidence" value="ECO:0007669"/>
    <property type="project" value="UniProtKB-KW"/>
</dbReference>
<dbReference type="InterPro" id="IPR011611">
    <property type="entry name" value="PfkB_dom"/>
</dbReference>
<evidence type="ECO:0000313" key="5">
    <source>
        <dbReference type="Proteomes" id="UP000245138"/>
    </source>
</evidence>
<dbReference type="Proteomes" id="UP000245138">
    <property type="component" value="Unassembled WGS sequence"/>
</dbReference>
<dbReference type="PROSITE" id="PS00584">
    <property type="entry name" value="PFKB_KINASES_2"/>
    <property type="match status" value="1"/>
</dbReference>
<dbReference type="Pfam" id="PF00294">
    <property type="entry name" value="PfkB"/>
    <property type="match status" value="1"/>
</dbReference>
<sequence>MTTFIPERPIVVIGGACGDMLLALPRLPVSGEDIEGKDLGQQIGGCAFNVARVLFRLNVPTINGMPVGNGPWGKAVEAAMTALNLPVLLRNTEMDNGWCIAMTEPNGERTFIGITGCEAHCSRELLQQLTPPENAWVYVNGYELFGEGGKALREWTLAQPQKKLVDFGPRLPFIPPEFITALSGTDTILTLNRDETKQLCGEGDPVSQALRYAQRSGLTLICRLDKEGAWICPPDGAPTTIAAYAVNVVDTIGAGDAHSGGLLAGLSAGWPLPDAVDLANRVAACVVASKGAAGAPDWETLRRYFPDSRLP</sequence>
<dbReference type="InterPro" id="IPR029056">
    <property type="entry name" value="Ribokinase-like"/>
</dbReference>
<proteinExistence type="predicted"/>
<organism evidence="4 5">
    <name type="scientific">Brenneria roseae subsp. americana</name>
    <dbReference type="NCBI Taxonomy" id="1508507"/>
    <lineage>
        <taxon>Bacteria</taxon>
        <taxon>Pseudomonadati</taxon>
        <taxon>Pseudomonadota</taxon>
        <taxon>Gammaproteobacteria</taxon>
        <taxon>Enterobacterales</taxon>
        <taxon>Pectobacteriaceae</taxon>
        <taxon>Brenneria</taxon>
    </lineage>
</organism>
<reference evidence="4 5" key="1">
    <citation type="submission" date="2018-04" db="EMBL/GenBank/DDBJ databases">
        <title>Brenneria corticis sp.nov.</title>
        <authorList>
            <person name="Li Y."/>
        </authorList>
    </citation>
    <scope>NUCLEOTIDE SEQUENCE [LARGE SCALE GENOMIC DNA]</scope>
    <source>
        <strain evidence="4 5">LMG 27715</strain>
    </source>
</reference>
<gene>
    <name evidence="4" type="ORF">B4923_07945</name>
</gene>
<dbReference type="OrthoDB" id="8578462at2"/>
<accession>A0A2U1TUY7</accession>
<dbReference type="PANTHER" id="PTHR10584">
    <property type="entry name" value="SUGAR KINASE"/>
    <property type="match status" value="1"/>
</dbReference>
<dbReference type="GO" id="GO:0005829">
    <property type="term" value="C:cytosol"/>
    <property type="evidence" value="ECO:0007669"/>
    <property type="project" value="TreeGrafter"/>
</dbReference>
<dbReference type="AlphaFoldDB" id="A0A2U1TUY7"/>
<evidence type="ECO:0000256" key="1">
    <source>
        <dbReference type="ARBA" id="ARBA00022679"/>
    </source>
</evidence>
<keyword evidence="2 4" id="KW-0418">Kinase</keyword>
<name>A0A2U1TUY7_9GAMM</name>
<comment type="caution">
    <text evidence="4">The sequence shown here is derived from an EMBL/GenBank/DDBJ whole genome shotgun (WGS) entry which is preliminary data.</text>
</comment>
<evidence type="ECO:0000259" key="3">
    <source>
        <dbReference type="Pfam" id="PF00294"/>
    </source>
</evidence>
<feature type="domain" description="Carbohydrate kinase PfkB" evidence="3">
    <location>
        <begin position="10"/>
        <end position="294"/>
    </location>
</feature>
<evidence type="ECO:0000313" key="4">
    <source>
        <dbReference type="EMBL" id="PWC13152.1"/>
    </source>
</evidence>